<keyword evidence="1" id="KW-0472">Membrane</keyword>
<organism evidence="2 3">
    <name type="scientific">Leuconostoc citreum</name>
    <dbReference type="NCBI Taxonomy" id="33964"/>
    <lineage>
        <taxon>Bacteria</taxon>
        <taxon>Bacillati</taxon>
        <taxon>Bacillota</taxon>
        <taxon>Bacilli</taxon>
        <taxon>Lactobacillales</taxon>
        <taxon>Lactobacillaceae</taxon>
        <taxon>Leuconostoc</taxon>
    </lineage>
</organism>
<feature type="transmembrane region" description="Helical" evidence="1">
    <location>
        <begin position="7"/>
        <end position="24"/>
    </location>
</feature>
<feature type="transmembrane region" description="Helical" evidence="1">
    <location>
        <begin position="30"/>
        <end position="46"/>
    </location>
</feature>
<gene>
    <name evidence="2" type="ORF">LCIT_09270</name>
</gene>
<evidence type="ECO:0000313" key="2">
    <source>
        <dbReference type="EMBL" id="GDZ83685.1"/>
    </source>
</evidence>
<reference evidence="2 3" key="1">
    <citation type="submission" date="2019-04" db="EMBL/GenBank/DDBJ databases">
        <title>A pseudo-fructophilic Leuconostoc citreum strain F192-5 isolated from peel of satsuma mandarin: the first report for isolation and characterization of strain-dependent fructophilic-like characteristics.</title>
        <authorList>
            <person name="Maeno S."/>
            <person name="Tanizawa Y."/>
            <person name="Kajikawa A."/>
            <person name="Kanesaki Y."/>
            <person name="Kubota E."/>
            <person name="Arita M."/>
            <person name="Leon D."/>
            <person name="Endo A."/>
        </authorList>
    </citation>
    <scope>NUCLEOTIDE SEQUENCE [LARGE SCALE GENOMIC DNA]</scope>
    <source>
        <strain evidence="2 3">F192-5</strain>
    </source>
</reference>
<evidence type="ECO:0000256" key="1">
    <source>
        <dbReference type="SAM" id="Phobius"/>
    </source>
</evidence>
<proteinExistence type="predicted"/>
<dbReference type="AlphaFoldDB" id="A0A5A5U197"/>
<dbReference type="GeneID" id="61102239"/>
<evidence type="ECO:0008006" key="4">
    <source>
        <dbReference type="Google" id="ProtNLM"/>
    </source>
</evidence>
<dbReference type="Proteomes" id="UP000323274">
    <property type="component" value="Unassembled WGS sequence"/>
</dbReference>
<accession>A0A5A5U197</accession>
<dbReference type="EMBL" id="BJJW01000006">
    <property type="protein sequence ID" value="GDZ83685.1"/>
    <property type="molecule type" value="Genomic_DNA"/>
</dbReference>
<sequence length="64" mass="7218">MIKNNKMVIGGISGLVFATLWMTIGFPKTIFVLLITVIAAWIGYLLDSYHVDLSRITDIFDQKN</sequence>
<keyword evidence="1" id="KW-0812">Transmembrane</keyword>
<dbReference type="Pfam" id="PF10031">
    <property type="entry name" value="DUF2273"/>
    <property type="match status" value="1"/>
</dbReference>
<comment type="caution">
    <text evidence="2">The sequence shown here is derived from an EMBL/GenBank/DDBJ whole genome shotgun (WGS) entry which is preliminary data.</text>
</comment>
<dbReference type="RefSeq" id="WP_050809372.1">
    <property type="nucleotide sequence ID" value="NZ_BJJW01000006.1"/>
</dbReference>
<keyword evidence="1" id="KW-1133">Transmembrane helix</keyword>
<dbReference type="InterPro" id="IPR018730">
    <property type="entry name" value="DUF2273"/>
</dbReference>
<protein>
    <recommendedName>
        <fullName evidence="4">DUF2273 domain-containing protein</fullName>
    </recommendedName>
</protein>
<name>A0A5A5U197_LEUCI</name>
<evidence type="ECO:0000313" key="3">
    <source>
        <dbReference type="Proteomes" id="UP000323274"/>
    </source>
</evidence>